<proteinExistence type="predicted"/>
<dbReference type="Gene3D" id="1.10.10.10">
    <property type="entry name" value="Winged helix-like DNA-binding domain superfamily/Winged helix DNA-binding domain"/>
    <property type="match status" value="1"/>
</dbReference>
<dbReference type="InterPro" id="IPR036390">
    <property type="entry name" value="WH_DNA-bd_sf"/>
</dbReference>
<accession>A0ABU2SGI3</accession>
<gene>
    <name evidence="2" type="ORF">RM609_02950</name>
</gene>
<evidence type="ECO:0000259" key="1">
    <source>
        <dbReference type="PROSITE" id="PS50995"/>
    </source>
</evidence>
<dbReference type="InterPro" id="IPR000835">
    <property type="entry name" value="HTH_MarR-typ"/>
</dbReference>
<dbReference type="InterPro" id="IPR039422">
    <property type="entry name" value="MarR/SlyA-like"/>
</dbReference>
<dbReference type="Pfam" id="PF12802">
    <property type="entry name" value="MarR_2"/>
    <property type="match status" value="1"/>
</dbReference>
<comment type="caution">
    <text evidence="2">The sequence shown here is derived from an EMBL/GenBank/DDBJ whole genome shotgun (WGS) entry which is preliminary data.</text>
</comment>
<sequence>METQPVDPATLGLLMFRAHQLARARANQAARPTGIELQHAGVLTAIQAGQVRSQRELGAALGIDKSTLVRIVDDLERRHLLKRRRAPHDRRAYEIVITEEGERRLQEASESFRGAMRELLEVLDVRQQHQLHELLARFVAQTPT</sequence>
<organism evidence="2 3">
    <name type="scientific">Streptomyces hesseae</name>
    <dbReference type="NCBI Taxonomy" id="3075519"/>
    <lineage>
        <taxon>Bacteria</taxon>
        <taxon>Bacillati</taxon>
        <taxon>Actinomycetota</taxon>
        <taxon>Actinomycetes</taxon>
        <taxon>Kitasatosporales</taxon>
        <taxon>Streptomycetaceae</taxon>
        <taxon>Streptomyces</taxon>
    </lineage>
</organism>
<evidence type="ECO:0000313" key="2">
    <source>
        <dbReference type="EMBL" id="MDT0448060.1"/>
    </source>
</evidence>
<name>A0ABU2SGI3_9ACTN</name>
<dbReference type="PANTHER" id="PTHR33164">
    <property type="entry name" value="TRANSCRIPTIONAL REGULATOR, MARR FAMILY"/>
    <property type="match status" value="1"/>
</dbReference>
<protein>
    <submittedName>
        <fullName evidence="2">MarR family winged helix-turn-helix transcriptional regulator</fullName>
    </submittedName>
</protein>
<dbReference type="EMBL" id="JAVRFI010000001">
    <property type="protein sequence ID" value="MDT0448060.1"/>
    <property type="molecule type" value="Genomic_DNA"/>
</dbReference>
<dbReference type="SUPFAM" id="SSF46785">
    <property type="entry name" value="Winged helix' DNA-binding domain"/>
    <property type="match status" value="1"/>
</dbReference>
<dbReference type="RefSeq" id="WP_311607618.1">
    <property type="nucleotide sequence ID" value="NZ_JAVRFI010000001.1"/>
</dbReference>
<keyword evidence="3" id="KW-1185">Reference proteome</keyword>
<evidence type="ECO:0000313" key="3">
    <source>
        <dbReference type="Proteomes" id="UP001180531"/>
    </source>
</evidence>
<reference evidence="2" key="1">
    <citation type="submission" date="2024-05" db="EMBL/GenBank/DDBJ databases">
        <title>30 novel species of actinomycetes from the DSMZ collection.</title>
        <authorList>
            <person name="Nouioui I."/>
        </authorList>
    </citation>
    <scope>NUCLEOTIDE SEQUENCE</scope>
    <source>
        <strain evidence="2">DSM 40473</strain>
    </source>
</reference>
<dbReference type="PRINTS" id="PR00598">
    <property type="entry name" value="HTHMARR"/>
</dbReference>
<dbReference type="InterPro" id="IPR036388">
    <property type="entry name" value="WH-like_DNA-bd_sf"/>
</dbReference>
<feature type="domain" description="HTH marR-type" evidence="1">
    <location>
        <begin position="8"/>
        <end position="140"/>
    </location>
</feature>
<dbReference type="SMART" id="SM00347">
    <property type="entry name" value="HTH_MARR"/>
    <property type="match status" value="1"/>
</dbReference>
<dbReference type="PANTHER" id="PTHR33164:SF43">
    <property type="entry name" value="HTH-TYPE TRANSCRIPTIONAL REPRESSOR YETL"/>
    <property type="match status" value="1"/>
</dbReference>
<dbReference type="PROSITE" id="PS50995">
    <property type="entry name" value="HTH_MARR_2"/>
    <property type="match status" value="1"/>
</dbReference>
<dbReference type="Proteomes" id="UP001180531">
    <property type="component" value="Unassembled WGS sequence"/>
</dbReference>